<gene>
    <name evidence="7" type="ORF">SAMN05443550_106164</name>
</gene>
<comment type="similarity">
    <text evidence="2">Belongs to the GMC oxidoreductase family.</text>
</comment>
<dbReference type="InterPro" id="IPR012132">
    <property type="entry name" value="GMC_OxRdtase"/>
</dbReference>
<dbReference type="Gene3D" id="3.30.560.10">
    <property type="entry name" value="Glucose Oxidase, domain 3"/>
    <property type="match status" value="1"/>
</dbReference>
<evidence type="ECO:0000259" key="6">
    <source>
        <dbReference type="PROSITE" id="PS00624"/>
    </source>
</evidence>
<keyword evidence="4 5" id="KW-0274">FAD</keyword>
<dbReference type="Proteomes" id="UP000198850">
    <property type="component" value="Unassembled WGS sequence"/>
</dbReference>
<feature type="binding site" evidence="5">
    <location>
        <position position="238"/>
    </location>
    <ligand>
        <name>FAD</name>
        <dbReference type="ChEBI" id="CHEBI:57692"/>
    </ligand>
</feature>
<dbReference type="EMBL" id="FNRA01000006">
    <property type="protein sequence ID" value="SEA88716.1"/>
    <property type="molecule type" value="Genomic_DNA"/>
</dbReference>
<evidence type="ECO:0000256" key="1">
    <source>
        <dbReference type="ARBA" id="ARBA00001974"/>
    </source>
</evidence>
<dbReference type="OrthoDB" id="9785276at2"/>
<name>A0A1H4EUV5_9SPHI</name>
<evidence type="ECO:0000256" key="5">
    <source>
        <dbReference type="PIRSR" id="PIRSR000137-2"/>
    </source>
</evidence>
<accession>A0A1H4EUV5</accession>
<dbReference type="SUPFAM" id="SSF54373">
    <property type="entry name" value="FAD-linked reductases, C-terminal domain"/>
    <property type="match status" value="1"/>
</dbReference>
<dbReference type="RefSeq" id="WP_090557186.1">
    <property type="nucleotide sequence ID" value="NZ_FNRA01000006.1"/>
</dbReference>
<dbReference type="SUPFAM" id="SSF51905">
    <property type="entry name" value="FAD/NAD(P)-binding domain"/>
    <property type="match status" value="1"/>
</dbReference>
<dbReference type="InterPro" id="IPR007867">
    <property type="entry name" value="GMC_OxRtase_C"/>
</dbReference>
<dbReference type="Pfam" id="PF05199">
    <property type="entry name" value="GMC_oxred_C"/>
    <property type="match status" value="1"/>
</dbReference>
<keyword evidence="8" id="KW-1185">Reference proteome</keyword>
<dbReference type="PANTHER" id="PTHR11552">
    <property type="entry name" value="GLUCOSE-METHANOL-CHOLINE GMC OXIDOREDUCTASE"/>
    <property type="match status" value="1"/>
</dbReference>
<dbReference type="PIRSF" id="PIRSF000137">
    <property type="entry name" value="Alcohol_oxidase"/>
    <property type="match status" value="1"/>
</dbReference>
<organism evidence="7 8">
    <name type="scientific">Pedobacter hartonius</name>
    <dbReference type="NCBI Taxonomy" id="425514"/>
    <lineage>
        <taxon>Bacteria</taxon>
        <taxon>Pseudomonadati</taxon>
        <taxon>Bacteroidota</taxon>
        <taxon>Sphingobacteriia</taxon>
        <taxon>Sphingobacteriales</taxon>
        <taxon>Sphingobacteriaceae</taxon>
        <taxon>Pedobacter</taxon>
    </lineage>
</organism>
<dbReference type="PANTHER" id="PTHR11552:SF147">
    <property type="entry name" value="CHOLINE DEHYDROGENASE, MITOCHONDRIAL"/>
    <property type="match status" value="1"/>
</dbReference>
<evidence type="ECO:0000313" key="7">
    <source>
        <dbReference type="EMBL" id="SEA88716.1"/>
    </source>
</evidence>
<sequence length="530" mass="56934">MTVNNISNPSANFSDLISKDSDASSYDYIIVGAGSAGCVIAGRLTDQSNAKVLLLEAGGSNAGIPGISNVMPWPQNLDYAQDYSYYYEPNPDLNNRILGLPRTEGIGGSGSINVMGWSRGNRYDYDAWAAAGNKGWDYKSVLPLFKKIEDRESGETDFHGAGGPAGVEKNKDNVLADAMIAAGQSFGMPYLDDMNNGSPEGVGRETLNVKDALRQNPAAYLDPIMKNKNFTLLTHAKVTKLNFTGTRCTGLDFLQNGNSYTIKASKEVILSAGAIETPRILMLSGIGGSADLQALDITTVADLPGVGKNLQDHVHLHGLCFEAREPLGEFSGNLISSVLHWKSQYDLQAADLMIFAAQAPVVTPELAKNYPPVPPNSFSLLPSLMSTKSRGYLKMKTSKHDGPLQIHGNLLADEADVNALIESVRLCFDLASQPAFKALIKNWAIPEKQMDDRKSIVNFIRNAANTCWHTAGTCAMGTGKDSVVSDQLLVHGIEGLRITDASVMPKITSGNTQAPTMMIAEFAAQLILGK</sequence>
<proteinExistence type="inferred from homology"/>
<dbReference type="Pfam" id="PF00732">
    <property type="entry name" value="GMC_oxred_N"/>
    <property type="match status" value="1"/>
</dbReference>
<feature type="binding site" evidence="5">
    <location>
        <begin position="468"/>
        <end position="469"/>
    </location>
    <ligand>
        <name>FAD</name>
        <dbReference type="ChEBI" id="CHEBI:57692"/>
    </ligand>
</feature>
<dbReference type="InterPro" id="IPR000172">
    <property type="entry name" value="GMC_OxRdtase_N"/>
</dbReference>
<protein>
    <submittedName>
        <fullName evidence="7">Choline dehydrogenase</fullName>
    </submittedName>
</protein>
<feature type="domain" description="Glucose-methanol-choline oxidoreductase N-terminal" evidence="6">
    <location>
        <begin position="273"/>
        <end position="287"/>
    </location>
</feature>
<evidence type="ECO:0000256" key="3">
    <source>
        <dbReference type="ARBA" id="ARBA00022630"/>
    </source>
</evidence>
<evidence type="ECO:0000256" key="4">
    <source>
        <dbReference type="ARBA" id="ARBA00022827"/>
    </source>
</evidence>
<dbReference type="InterPro" id="IPR036188">
    <property type="entry name" value="FAD/NAD-bd_sf"/>
</dbReference>
<evidence type="ECO:0000313" key="8">
    <source>
        <dbReference type="Proteomes" id="UP000198850"/>
    </source>
</evidence>
<dbReference type="PROSITE" id="PS00624">
    <property type="entry name" value="GMC_OXRED_2"/>
    <property type="match status" value="1"/>
</dbReference>
<comment type="cofactor">
    <cofactor evidence="1 5">
        <name>FAD</name>
        <dbReference type="ChEBI" id="CHEBI:57692"/>
    </cofactor>
</comment>
<reference evidence="7 8" key="1">
    <citation type="submission" date="2016-10" db="EMBL/GenBank/DDBJ databases">
        <authorList>
            <person name="de Groot N.N."/>
        </authorList>
    </citation>
    <scope>NUCLEOTIDE SEQUENCE [LARGE SCALE GENOMIC DNA]</scope>
    <source>
        <strain evidence="7 8">DSM 19033</strain>
    </source>
</reference>
<dbReference type="Gene3D" id="3.50.50.60">
    <property type="entry name" value="FAD/NAD(P)-binding domain"/>
    <property type="match status" value="1"/>
</dbReference>
<keyword evidence="3" id="KW-0285">Flavoprotein</keyword>
<dbReference type="AlphaFoldDB" id="A0A1H4EUV5"/>
<dbReference type="GO" id="GO:0050660">
    <property type="term" value="F:flavin adenine dinucleotide binding"/>
    <property type="evidence" value="ECO:0007669"/>
    <property type="project" value="InterPro"/>
</dbReference>
<evidence type="ECO:0000256" key="2">
    <source>
        <dbReference type="ARBA" id="ARBA00010790"/>
    </source>
</evidence>
<dbReference type="STRING" id="425514.SAMN05443550_106164"/>
<dbReference type="GO" id="GO:0016614">
    <property type="term" value="F:oxidoreductase activity, acting on CH-OH group of donors"/>
    <property type="evidence" value="ECO:0007669"/>
    <property type="project" value="InterPro"/>
</dbReference>